<comment type="subunit">
    <text evidence="7">Homodimer.</text>
</comment>
<dbReference type="GO" id="GO:0008830">
    <property type="term" value="F:dTDP-4-dehydrorhamnose 3,5-epimerase activity"/>
    <property type="evidence" value="ECO:0007669"/>
    <property type="project" value="UniProtKB-UniRule"/>
</dbReference>
<comment type="pathway">
    <text evidence="7">Carbohydrate biosynthesis; dTDP-L-rhamnose biosynthesis.</text>
</comment>
<evidence type="ECO:0000256" key="5">
    <source>
        <dbReference type="PIRSR" id="PIRSR600888-1"/>
    </source>
</evidence>
<dbReference type="UniPathway" id="UPA00124"/>
<evidence type="ECO:0000313" key="8">
    <source>
        <dbReference type="EMBL" id="QJT08923.1"/>
    </source>
</evidence>
<comment type="catalytic activity">
    <reaction evidence="1 7">
        <text>dTDP-4-dehydro-6-deoxy-alpha-D-glucose = dTDP-4-dehydro-beta-L-rhamnose</text>
        <dbReference type="Rhea" id="RHEA:16969"/>
        <dbReference type="ChEBI" id="CHEBI:57649"/>
        <dbReference type="ChEBI" id="CHEBI:62830"/>
        <dbReference type="EC" id="5.1.3.13"/>
    </reaction>
</comment>
<dbReference type="Gene3D" id="2.60.120.10">
    <property type="entry name" value="Jelly Rolls"/>
    <property type="match status" value="1"/>
</dbReference>
<comment type="similarity">
    <text evidence="7">Belongs to the dTDP-4-dehydrorhamnose 3,5-epimerase family.</text>
</comment>
<dbReference type="OrthoDB" id="9800680at2"/>
<gene>
    <name evidence="9" type="primary">rfbC</name>
    <name evidence="9" type="ORF">DQK91_01680</name>
    <name evidence="8" type="ORF">E8L03_08265</name>
</gene>
<dbReference type="InterPro" id="IPR014710">
    <property type="entry name" value="RmlC-like_jellyroll"/>
</dbReference>
<dbReference type="EC" id="5.1.3.13" evidence="3 7"/>
<evidence type="ECO:0000256" key="2">
    <source>
        <dbReference type="ARBA" id="ARBA00001997"/>
    </source>
</evidence>
<dbReference type="GO" id="GO:0005829">
    <property type="term" value="C:cytosol"/>
    <property type="evidence" value="ECO:0007669"/>
    <property type="project" value="TreeGrafter"/>
</dbReference>
<feature type="site" description="Participates in a stacking interaction with the thymidine ring of dTDP-4-oxo-6-deoxyglucose" evidence="6">
    <location>
        <position position="137"/>
    </location>
</feature>
<evidence type="ECO:0000313" key="11">
    <source>
        <dbReference type="Proteomes" id="UP000503251"/>
    </source>
</evidence>
<dbReference type="EMBL" id="CP039543">
    <property type="protein sequence ID" value="QJT08923.1"/>
    <property type="molecule type" value="Genomic_DNA"/>
</dbReference>
<dbReference type="EMBL" id="QMIF01000001">
    <property type="protein sequence ID" value="TVM36657.1"/>
    <property type="molecule type" value="Genomic_DNA"/>
</dbReference>
<proteinExistence type="inferred from homology"/>
<dbReference type="SUPFAM" id="SSF51182">
    <property type="entry name" value="RmlC-like cupins"/>
    <property type="match status" value="1"/>
</dbReference>
<dbReference type="GO" id="GO:0019305">
    <property type="term" value="P:dTDP-rhamnose biosynthetic process"/>
    <property type="evidence" value="ECO:0007669"/>
    <property type="project" value="UniProtKB-UniRule"/>
</dbReference>
<sequence length="185" mass="21098">MRLIETDIPDLVIFEPKVFQDERGFFLETYNKEVLTSYGLQYDFIQDNHAKSASNVLRGLHFQRPPADQAKLVRVTRGAVYDVAVDLRKGSPTYGKWVGVTLSAENFLQFLVPRGFAHGYVTLEPDTEFQYKVDNYYAPKLDGGIIWNDPDLAIDWPADDPVLSAKDRELPTLAEFDSPFEYVKA</sequence>
<evidence type="ECO:0000256" key="1">
    <source>
        <dbReference type="ARBA" id="ARBA00001298"/>
    </source>
</evidence>
<keyword evidence="7 9" id="KW-0413">Isomerase</keyword>
<comment type="function">
    <text evidence="2 7">Catalyzes the epimerization of the C3' and C5'positions of dTDP-6-deoxy-D-xylo-4-hexulose, forming dTDP-6-deoxy-L-lyxo-4-hexulose.</text>
</comment>
<protein>
    <recommendedName>
        <fullName evidence="4 7">dTDP-4-dehydrorhamnose 3,5-epimerase</fullName>
        <ecNumber evidence="3 7">5.1.3.13</ecNumber>
    </recommendedName>
    <alternativeName>
        <fullName evidence="7">Thymidine diphospho-4-keto-rhamnose 3,5-epimerase</fullName>
    </alternativeName>
</protein>
<dbReference type="NCBIfam" id="TIGR01221">
    <property type="entry name" value="rmlC"/>
    <property type="match status" value="1"/>
</dbReference>
<evidence type="ECO:0000256" key="3">
    <source>
        <dbReference type="ARBA" id="ARBA00012098"/>
    </source>
</evidence>
<dbReference type="PANTHER" id="PTHR21047:SF2">
    <property type="entry name" value="THYMIDINE DIPHOSPHO-4-KETO-RHAMNOSE 3,5-EPIMERASE"/>
    <property type="match status" value="1"/>
</dbReference>
<name>A0A6P1ZQ69_9BACT</name>
<reference evidence="8 11" key="2">
    <citation type="submission" date="2019-04" db="EMBL/GenBank/DDBJ databases">
        <title>Isolation and culture of sulfate reducing bacteria from the cold seep of the South China Sea.</title>
        <authorList>
            <person name="Sun C."/>
            <person name="Liu R."/>
        </authorList>
    </citation>
    <scope>NUCLEOTIDE SEQUENCE [LARGE SCALE GENOMIC DNA]</scope>
    <source>
        <strain evidence="8 11">CS1</strain>
    </source>
</reference>
<dbReference type="RefSeq" id="WP_144233696.1">
    <property type="nucleotide sequence ID" value="NZ_CP039543.1"/>
</dbReference>
<organism evidence="9 10">
    <name type="scientific">Oceanidesulfovibrio marinus</name>
    <dbReference type="NCBI Taxonomy" id="370038"/>
    <lineage>
        <taxon>Bacteria</taxon>
        <taxon>Pseudomonadati</taxon>
        <taxon>Thermodesulfobacteriota</taxon>
        <taxon>Desulfovibrionia</taxon>
        <taxon>Desulfovibrionales</taxon>
        <taxon>Desulfovibrionaceae</taxon>
        <taxon>Oceanidesulfovibrio</taxon>
    </lineage>
</organism>
<evidence type="ECO:0000313" key="9">
    <source>
        <dbReference type="EMBL" id="TVM36657.1"/>
    </source>
</evidence>
<keyword evidence="11" id="KW-1185">Reference proteome</keyword>
<dbReference type="InterPro" id="IPR011051">
    <property type="entry name" value="RmlC_Cupin_sf"/>
</dbReference>
<feature type="active site" description="Proton acceptor" evidence="5">
    <location>
        <position position="61"/>
    </location>
</feature>
<dbReference type="PANTHER" id="PTHR21047">
    <property type="entry name" value="DTDP-6-DEOXY-D-GLUCOSE-3,5 EPIMERASE"/>
    <property type="match status" value="1"/>
</dbReference>
<evidence type="ECO:0000256" key="6">
    <source>
        <dbReference type="PIRSR" id="PIRSR600888-3"/>
    </source>
</evidence>
<reference evidence="9 10" key="1">
    <citation type="submission" date="2018-06" db="EMBL/GenBank/DDBJ databases">
        <title>Complete genome of Desulfovibrio marinus P48SEP.</title>
        <authorList>
            <person name="Crispim J.S."/>
            <person name="Vidigal P.M.P."/>
            <person name="Silva L.C.F."/>
            <person name="Araujo L.C."/>
            <person name="Laguardia C.N."/>
            <person name="Dias R.S."/>
            <person name="Sousa M.P."/>
            <person name="Paula S.O."/>
            <person name="Silva C."/>
        </authorList>
    </citation>
    <scope>NUCLEOTIDE SEQUENCE [LARGE SCALE GENOMIC DNA]</scope>
    <source>
        <strain evidence="9 10">P48SEP</strain>
    </source>
</reference>
<accession>A0A6P1ZQ69</accession>
<dbReference type="Proteomes" id="UP000434052">
    <property type="component" value="Unassembled WGS sequence"/>
</dbReference>
<evidence type="ECO:0000256" key="4">
    <source>
        <dbReference type="ARBA" id="ARBA00019595"/>
    </source>
</evidence>
<evidence type="ECO:0000256" key="7">
    <source>
        <dbReference type="RuleBase" id="RU364069"/>
    </source>
</evidence>
<dbReference type="Pfam" id="PF00908">
    <property type="entry name" value="dTDP_sugar_isom"/>
    <property type="match status" value="1"/>
</dbReference>
<dbReference type="InterPro" id="IPR000888">
    <property type="entry name" value="RmlC-like"/>
</dbReference>
<feature type="active site" description="Proton donor" evidence="5">
    <location>
        <position position="131"/>
    </location>
</feature>
<evidence type="ECO:0000313" key="10">
    <source>
        <dbReference type="Proteomes" id="UP000434052"/>
    </source>
</evidence>
<dbReference type="Proteomes" id="UP000503251">
    <property type="component" value="Chromosome"/>
</dbReference>
<dbReference type="AlphaFoldDB" id="A0A6P1ZQ69"/>
<dbReference type="CDD" id="cd00438">
    <property type="entry name" value="cupin_RmlC"/>
    <property type="match status" value="1"/>
</dbReference>
<dbReference type="GO" id="GO:0000271">
    <property type="term" value="P:polysaccharide biosynthetic process"/>
    <property type="evidence" value="ECO:0007669"/>
    <property type="project" value="TreeGrafter"/>
</dbReference>